<organism evidence="1 2">
    <name type="scientific">Thermodesulfovibrio yellowstonii (strain ATCC 51303 / DSM 11347 / YP87)</name>
    <dbReference type="NCBI Taxonomy" id="289376"/>
    <lineage>
        <taxon>Bacteria</taxon>
        <taxon>Pseudomonadati</taxon>
        <taxon>Nitrospirota</taxon>
        <taxon>Thermodesulfovibrionia</taxon>
        <taxon>Thermodesulfovibrionales</taxon>
        <taxon>Thermodesulfovibrionaceae</taxon>
        <taxon>Thermodesulfovibrio</taxon>
    </lineage>
</organism>
<keyword evidence="2" id="KW-1185">Reference proteome</keyword>
<reference evidence="2" key="1">
    <citation type="submission" date="2008-08" db="EMBL/GenBank/DDBJ databases">
        <title>The complete genome sequence of Thermodesulfovibrio yellowstonii strain ATCC 51303 / DSM 11347 / YP87.</title>
        <authorList>
            <person name="Dodson R.J."/>
            <person name="Durkin A.S."/>
            <person name="Wu M."/>
            <person name="Eisen J."/>
            <person name="Sutton G."/>
        </authorList>
    </citation>
    <scope>NUCLEOTIDE SEQUENCE [LARGE SCALE GENOMIC DNA]</scope>
    <source>
        <strain evidence="2">ATCC 51303 / DSM 11347 / YP87</strain>
    </source>
</reference>
<dbReference type="OrthoDB" id="573082at2"/>
<dbReference type="SUPFAM" id="SSF143011">
    <property type="entry name" value="RelE-like"/>
    <property type="match status" value="1"/>
</dbReference>
<dbReference type="Pfam" id="PF05973">
    <property type="entry name" value="Gp49"/>
    <property type="match status" value="1"/>
</dbReference>
<reference evidence="1 2" key="2">
    <citation type="journal article" date="2015" name="Genome Announc.">
        <title>Genome Sequence of the Sulfate-Reducing Thermophilic Bacterium Thermodesulfovibrio yellowstonii Strain DSM 11347T (Phylum Nitrospirae).</title>
        <authorList>
            <person name="Bhatnagar S."/>
            <person name="Badger J.H."/>
            <person name="Madupu R."/>
            <person name="Khouri H.M."/>
            <person name="O'Connor E.M."/>
            <person name="Robb F.T."/>
            <person name="Ward N.L."/>
            <person name="Eisen J.A."/>
        </authorList>
    </citation>
    <scope>NUCLEOTIDE SEQUENCE [LARGE SCALE GENOMIC DNA]</scope>
    <source>
        <strain evidence="2">ATCC 51303 / DSM 11347 / YP87</strain>
    </source>
</reference>
<protein>
    <recommendedName>
        <fullName evidence="3">Type II toxin-antitoxin system RelE/ParE family toxin</fullName>
    </recommendedName>
</protein>
<dbReference type="eggNOG" id="COG4679">
    <property type="taxonomic scope" value="Bacteria"/>
</dbReference>
<name>B5YHR0_THEYD</name>
<evidence type="ECO:0000313" key="2">
    <source>
        <dbReference type="Proteomes" id="UP000000718"/>
    </source>
</evidence>
<gene>
    <name evidence="1" type="ordered locus">THEYE_A1856</name>
</gene>
<dbReference type="EMBL" id="CP001147">
    <property type="protein sequence ID" value="ACI20717.1"/>
    <property type="molecule type" value="Genomic_DNA"/>
</dbReference>
<dbReference type="PATRIC" id="fig|289376.4.peg.1809"/>
<sequence>MKKKIEIVLHEKVEEFILNLQERDRNKILQILCVLGERNLEVSSEWLKKVTENLWELRIRNCRLFYSIEGNTMKIWHGFIKKTMKIPKREIELALERMKKEEIR</sequence>
<accession>B5YHR0</accession>
<dbReference type="Gene3D" id="3.30.2310.20">
    <property type="entry name" value="RelE-like"/>
    <property type="match status" value="1"/>
</dbReference>
<dbReference type="InterPro" id="IPR035093">
    <property type="entry name" value="RelE/ParE_toxin_dom_sf"/>
</dbReference>
<proteinExistence type="predicted"/>
<dbReference type="STRING" id="289376.THEYE_A1856"/>
<dbReference type="Proteomes" id="UP000000718">
    <property type="component" value="Chromosome"/>
</dbReference>
<evidence type="ECO:0000313" key="1">
    <source>
        <dbReference type="EMBL" id="ACI20717.1"/>
    </source>
</evidence>
<dbReference type="InParanoid" id="B5YHR0"/>
<dbReference type="AlphaFoldDB" id="B5YHR0"/>
<dbReference type="KEGG" id="tye:THEYE_A1856"/>
<dbReference type="InterPro" id="IPR009241">
    <property type="entry name" value="HigB-like"/>
</dbReference>
<dbReference type="HOGENOM" id="CLU_122734_6_0_0"/>
<dbReference type="RefSeq" id="WP_012545451.1">
    <property type="nucleotide sequence ID" value="NC_011296.1"/>
</dbReference>
<evidence type="ECO:0008006" key="3">
    <source>
        <dbReference type="Google" id="ProtNLM"/>
    </source>
</evidence>
<dbReference type="EnsemblBacteria" id="ACI20717">
    <property type="protein sequence ID" value="ACI20717"/>
    <property type="gene ID" value="THEYE_A1856"/>
</dbReference>